<name>A0A9X2E866_9NOCA</name>
<dbReference type="SUPFAM" id="SSF140453">
    <property type="entry name" value="EsxAB dimer-like"/>
    <property type="match status" value="1"/>
</dbReference>
<organism evidence="1 2">
    <name type="scientific">Nocardia pulmonis</name>
    <dbReference type="NCBI Taxonomy" id="2951408"/>
    <lineage>
        <taxon>Bacteria</taxon>
        <taxon>Bacillati</taxon>
        <taxon>Actinomycetota</taxon>
        <taxon>Actinomycetes</taxon>
        <taxon>Mycobacteriales</taxon>
        <taxon>Nocardiaceae</taxon>
        <taxon>Nocardia</taxon>
    </lineage>
</organism>
<gene>
    <name evidence="1" type="ORF">NDR86_21675</name>
</gene>
<protein>
    <submittedName>
        <fullName evidence="1">WXG100 family type VII secretion target</fullName>
    </submittedName>
</protein>
<comment type="caution">
    <text evidence="1">The sequence shown here is derived from an EMBL/GenBank/DDBJ whole genome shotgun (WGS) entry which is preliminary data.</text>
</comment>
<dbReference type="InterPro" id="IPR036689">
    <property type="entry name" value="ESAT-6-like_sf"/>
</dbReference>
<dbReference type="InterPro" id="IPR010310">
    <property type="entry name" value="T7SS_ESAT-6-like"/>
</dbReference>
<sequence>MPTEEIKYDPGAMDRLFDELKNNGSKIQGEIDALQTAANNFLNNLEGEKAQTAFTAAHKNVNEELGDTLTTLDRLAAEVENAKHLALEADGKVGDGFAAF</sequence>
<dbReference type="Pfam" id="PF06013">
    <property type="entry name" value="WXG100"/>
    <property type="match status" value="1"/>
</dbReference>
<accession>A0A9X2E866</accession>
<dbReference type="Proteomes" id="UP001139157">
    <property type="component" value="Unassembled WGS sequence"/>
</dbReference>
<evidence type="ECO:0000313" key="2">
    <source>
        <dbReference type="Proteomes" id="UP001139157"/>
    </source>
</evidence>
<dbReference type="AlphaFoldDB" id="A0A9X2E866"/>
<reference evidence="1" key="1">
    <citation type="submission" date="2022-06" db="EMBL/GenBank/DDBJ databases">
        <title>Novel species in genus nocardia.</title>
        <authorList>
            <person name="Li F."/>
        </authorList>
    </citation>
    <scope>NUCLEOTIDE SEQUENCE</scope>
    <source>
        <strain evidence="1">CDC141</strain>
    </source>
</reference>
<dbReference type="Gene3D" id="1.10.287.1060">
    <property type="entry name" value="ESAT-6-like"/>
    <property type="match status" value="1"/>
</dbReference>
<keyword evidence="2" id="KW-1185">Reference proteome</keyword>
<dbReference type="RefSeq" id="WP_251914411.1">
    <property type="nucleotide sequence ID" value="NZ_JAMRXG010000009.1"/>
</dbReference>
<evidence type="ECO:0000313" key="1">
    <source>
        <dbReference type="EMBL" id="MCM6776097.1"/>
    </source>
</evidence>
<dbReference type="EMBL" id="JAMRXG010000009">
    <property type="protein sequence ID" value="MCM6776097.1"/>
    <property type="molecule type" value="Genomic_DNA"/>
</dbReference>
<proteinExistence type="predicted"/>